<dbReference type="RefSeq" id="WP_224290866.1">
    <property type="nucleotide sequence ID" value="NZ_JAHSST010000015.1"/>
</dbReference>
<dbReference type="Pfam" id="PF00424">
    <property type="entry name" value="REV"/>
    <property type="match status" value="1"/>
</dbReference>
<keyword evidence="3" id="KW-1185">Reference proteome</keyword>
<dbReference type="EMBL" id="JAHSTP010000004">
    <property type="protein sequence ID" value="MBZ6152223.1"/>
    <property type="molecule type" value="Genomic_DNA"/>
</dbReference>
<evidence type="ECO:0000313" key="2">
    <source>
        <dbReference type="EMBL" id="MBZ6152223.1"/>
    </source>
</evidence>
<comment type="caution">
    <text evidence="2">The sequence shown here is derived from an EMBL/GenBank/DDBJ whole genome shotgun (WGS) entry which is preliminary data.</text>
</comment>
<reference evidence="2 3" key="1">
    <citation type="submission" date="2021-06" db="EMBL/GenBank/DDBJ databases">
        <title>Ecological speciation of a Streptomyces species isolated from different habitats and geographic origins.</title>
        <authorList>
            <person name="Wang J."/>
        </authorList>
    </citation>
    <scope>NUCLEOTIDE SEQUENCE [LARGE SCALE GENOMIC DNA]</scope>
    <source>
        <strain evidence="2 3">FXJ8.012</strain>
    </source>
</reference>
<evidence type="ECO:0000256" key="1">
    <source>
        <dbReference type="ARBA" id="ARBA00004340"/>
    </source>
</evidence>
<dbReference type="InterPro" id="IPR000625">
    <property type="entry name" value="REV_protein"/>
</dbReference>
<gene>
    <name evidence="2" type="ORF">KVH32_13785</name>
</gene>
<evidence type="ECO:0008006" key="4">
    <source>
        <dbReference type="Google" id="ProtNLM"/>
    </source>
</evidence>
<name>A0ABS7W455_STROV</name>
<comment type="subcellular location">
    <subcellularLocation>
        <location evidence="1">Host cell</location>
    </subcellularLocation>
</comment>
<dbReference type="Proteomes" id="UP000758701">
    <property type="component" value="Unassembled WGS sequence"/>
</dbReference>
<evidence type="ECO:0000313" key="3">
    <source>
        <dbReference type="Proteomes" id="UP000758701"/>
    </source>
</evidence>
<protein>
    <recommendedName>
        <fullName evidence="4">Transposase</fullName>
    </recommendedName>
</protein>
<sequence>MRGRLRLLAKYQAGTPPFGESSGSTSRAQRTRLRWASMQAVALRDRVCAMRLK</sequence>
<proteinExistence type="predicted"/>
<accession>A0ABS7W455</accession>
<organism evidence="2 3">
    <name type="scientific">Streptomyces olivaceus</name>
    <dbReference type="NCBI Taxonomy" id="47716"/>
    <lineage>
        <taxon>Bacteria</taxon>
        <taxon>Bacillati</taxon>
        <taxon>Actinomycetota</taxon>
        <taxon>Actinomycetes</taxon>
        <taxon>Kitasatosporales</taxon>
        <taxon>Streptomycetaceae</taxon>
        <taxon>Streptomyces</taxon>
    </lineage>
</organism>